<dbReference type="Proteomes" id="UP000314294">
    <property type="component" value="Unassembled WGS sequence"/>
</dbReference>
<dbReference type="EMBL" id="SRLO01000442">
    <property type="protein sequence ID" value="TNN55917.1"/>
    <property type="molecule type" value="Genomic_DNA"/>
</dbReference>
<keyword evidence="3" id="KW-1185">Reference proteome</keyword>
<accession>A0A4Z2GQS2</accession>
<sequence length="92" mass="9872">MRTTLCSGGVTRIPPTYAQRDGDERVQVLAYTPFEWSDAASSRPSAVCSLMQWFSDVGACTPGVRKGPSRGDITEGKMESSNPGQKTGEEGE</sequence>
<feature type="region of interest" description="Disordered" evidence="1">
    <location>
        <begin position="61"/>
        <end position="92"/>
    </location>
</feature>
<protein>
    <submittedName>
        <fullName evidence="2">Uncharacterized protein</fullName>
    </submittedName>
</protein>
<gene>
    <name evidence="2" type="ORF">EYF80_033853</name>
</gene>
<evidence type="ECO:0000313" key="2">
    <source>
        <dbReference type="EMBL" id="TNN55917.1"/>
    </source>
</evidence>
<dbReference type="AlphaFoldDB" id="A0A4Z2GQS2"/>
<comment type="caution">
    <text evidence="2">The sequence shown here is derived from an EMBL/GenBank/DDBJ whole genome shotgun (WGS) entry which is preliminary data.</text>
</comment>
<reference evidence="2 3" key="1">
    <citation type="submission" date="2019-03" db="EMBL/GenBank/DDBJ databases">
        <title>First draft genome of Liparis tanakae, snailfish: a comprehensive survey of snailfish specific genes.</title>
        <authorList>
            <person name="Kim W."/>
            <person name="Song I."/>
            <person name="Jeong J.-H."/>
            <person name="Kim D."/>
            <person name="Kim S."/>
            <person name="Ryu S."/>
            <person name="Song J.Y."/>
            <person name="Lee S.K."/>
        </authorList>
    </citation>
    <scope>NUCLEOTIDE SEQUENCE [LARGE SCALE GENOMIC DNA]</scope>
    <source>
        <tissue evidence="2">Muscle</tissue>
    </source>
</reference>
<name>A0A4Z2GQS2_9TELE</name>
<evidence type="ECO:0000313" key="3">
    <source>
        <dbReference type="Proteomes" id="UP000314294"/>
    </source>
</evidence>
<evidence type="ECO:0000256" key="1">
    <source>
        <dbReference type="SAM" id="MobiDB-lite"/>
    </source>
</evidence>
<proteinExistence type="predicted"/>
<organism evidence="2 3">
    <name type="scientific">Liparis tanakae</name>
    <name type="common">Tanaka's snailfish</name>
    <dbReference type="NCBI Taxonomy" id="230148"/>
    <lineage>
        <taxon>Eukaryota</taxon>
        <taxon>Metazoa</taxon>
        <taxon>Chordata</taxon>
        <taxon>Craniata</taxon>
        <taxon>Vertebrata</taxon>
        <taxon>Euteleostomi</taxon>
        <taxon>Actinopterygii</taxon>
        <taxon>Neopterygii</taxon>
        <taxon>Teleostei</taxon>
        <taxon>Neoteleostei</taxon>
        <taxon>Acanthomorphata</taxon>
        <taxon>Eupercaria</taxon>
        <taxon>Perciformes</taxon>
        <taxon>Cottioidei</taxon>
        <taxon>Cottales</taxon>
        <taxon>Liparidae</taxon>
        <taxon>Liparis</taxon>
    </lineage>
</organism>